<dbReference type="Gene3D" id="3.40.50.150">
    <property type="entry name" value="Vaccinia Virus protein VP39"/>
    <property type="match status" value="1"/>
</dbReference>
<dbReference type="Pfam" id="PF13649">
    <property type="entry name" value="Methyltransf_25"/>
    <property type="match status" value="1"/>
</dbReference>
<gene>
    <name evidence="3" type="ORF">PCOR1329_LOCUS9564</name>
</gene>
<reference evidence="3" key="1">
    <citation type="submission" date="2023-10" db="EMBL/GenBank/DDBJ databases">
        <authorList>
            <person name="Chen Y."/>
            <person name="Shah S."/>
            <person name="Dougan E. K."/>
            <person name="Thang M."/>
            <person name="Chan C."/>
        </authorList>
    </citation>
    <scope>NUCLEOTIDE SEQUENCE [LARGE SCALE GENOMIC DNA]</scope>
</reference>
<feature type="domain" description="Methyltransferase" evidence="2">
    <location>
        <begin position="60"/>
        <end position="106"/>
    </location>
</feature>
<name>A0ABN9Q7R8_9DINO</name>
<keyword evidence="4" id="KW-1185">Reference proteome</keyword>
<dbReference type="SUPFAM" id="SSF53335">
    <property type="entry name" value="S-adenosyl-L-methionine-dependent methyltransferases"/>
    <property type="match status" value="1"/>
</dbReference>
<accession>A0ABN9Q7R8</accession>
<dbReference type="Proteomes" id="UP001189429">
    <property type="component" value="Unassembled WGS sequence"/>
</dbReference>
<evidence type="ECO:0000256" key="1">
    <source>
        <dbReference type="SAM" id="MobiDB-lite"/>
    </source>
</evidence>
<protein>
    <recommendedName>
        <fullName evidence="2">Methyltransferase domain-containing protein</fullName>
    </recommendedName>
</protein>
<evidence type="ECO:0000259" key="2">
    <source>
        <dbReference type="Pfam" id="PF13649"/>
    </source>
</evidence>
<dbReference type="InterPro" id="IPR041698">
    <property type="entry name" value="Methyltransf_25"/>
</dbReference>
<comment type="caution">
    <text evidence="3">The sequence shown here is derived from an EMBL/GenBank/DDBJ whole genome shotgun (WGS) entry which is preliminary data.</text>
</comment>
<feature type="compositionally biased region" description="Polar residues" evidence="1">
    <location>
        <begin position="178"/>
        <end position="188"/>
    </location>
</feature>
<dbReference type="EMBL" id="CAUYUJ010002669">
    <property type="protein sequence ID" value="CAK0801836.1"/>
    <property type="molecule type" value="Genomic_DNA"/>
</dbReference>
<evidence type="ECO:0000313" key="3">
    <source>
        <dbReference type="EMBL" id="CAK0801836.1"/>
    </source>
</evidence>
<sequence length="304" mass="31360">MPELARDLLGQARNAAEDWAAFTPEEIPTKGAKLPAPFSAALERVEGESRQRAPEGVRTLELGCGVGELAAMLHGRGHRVVGVDVNAGAVAAASERCPGASFLATDVVCHGLLGAVGAALGEGEESPRVSSISLFSSCCCPSWAAFESAAWFSATLFGCCGQGARSTCPARAPAPTSIHRTQGCTSKIGQPPGRTTPISPETRRGGFPGACGRPRNRASAASICIQDGSTELSRRGSAETNCGQMGGSDAVTSRTLSFPPTRAQKLSRSPPPLGATRRAPPRDPQPAEPHEGGARGAARAERLR</sequence>
<dbReference type="InterPro" id="IPR029063">
    <property type="entry name" value="SAM-dependent_MTases_sf"/>
</dbReference>
<evidence type="ECO:0000313" key="4">
    <source>
        <dbReference type="Proteomes" id="UP001189429"/>
    </source>
</evidence>
<proteinExistence type="predicted"/>
<feature type="region of interest" description="Disordered" evidence="1">
    <location>
        <begin position="172"/>
        <end position="215"/>
    </location>
</feature>
<feature type="compositionally biased region" description="Basic and acidic residues" evidence="1">
    <location>
        <begin position="288"/>
        <end position="304"/>
    </location>
</feature>
<organism evidence="3 4">
    <name type="scientific">Prorocentrum cordatum</name>
    <dbReference type="NCBI Taxonomy" id="2364126"/>
    <lineage>
        <taxon>Eukaryota</taxon>
        <taxon>Sar</taxon>
        <taxon>Alveolata</taxon>
        <taxon>Dinophyceae</taxon>
        <taxon>Prorocentrales</taxon>
        <taxon>Prorocentraceae</taxon>
        <taxon>Prorocentrum</taxon>
    </lineage>
</organism>
<dbReference type="CDD" id="cd02440">
    <property type="entry name" value="AdoMet_MTases"/>
    <property type="match status" value="1"/>
</dbReference>
<feature type="region of interest" description="Disordered" evidence="1">
    <location>
        <begin position="230"/>
        <end position="304"/>
    </location>
</feature>